<accession>A0ABQ9AIF0</accession>
<dbReference type="Proteomes" id="UP001141253">
    <property type="component" value="Chromosome 15W"/>
</dbReference>
<proteinExistence type="predicted"/>
<protein>
    <submittedName>
        <fullName evidence="1">Uncharacterized protein</fullName>
    </submittedName>
</protein>
<comment type="caution">
    <text evidence="1">The sequence shown here is derived from an EMBL/GenBank/DDBJ whole genome shotgun (WGS) entry which is preliminary data.</text>
</comment>
<dbReference type="EMBL" id="JAPFFI010000020">
    <property type="protein sequence ID" value="KAJ6340302.1"/>
    <property type="molecule type" value="Genomic_DNA"/>
</dbReference>
<evidence type="ECO:0000313" key="2">
    <source>
        <dbReference type="Proteomes" id="UP001141253"/>
    </source>
</evidence>
<keyword evidence="2" id="KW-1185">Reference proteome</keyword>
<sequence length="81" mass="9562">MVWEWGWTRSAETWNGRAASWQFSFYWFLKSPPGRGFCTNGVFCHRFIEHRCTGCFPASCKRIMPGVSFVTQVILLRNFLY</sequence>
<reference evidence="1" key="2">
    <citation type="journal article" date="2023" name="Int. J. Mol. Sci.">
        <title>De Novo Assembly and Annotation of 11 Diverse Shrub Willow (Salix) Genomes Reveals Novel Gene Organization in Sex-Linked Regions.</title>
        <authorList>
            <person name="Hyden B."/>
            <person name="Feng K."/>
            <person name="Yates T.B."/>
            <person name="Jawdy S."/>
            <person name="Cereghino C."/>
            <person name="Smart L.B."/>
            <person name="Muchero W."/>
        </authorList>
    </citation>
    <scope>NUCLEOTIDE SEQUENCE</scope>
    <source>
        <tissue evidence="1">Shoot tip</tissue>
    </source>
</reference>
<name>A0ABQ9AIF0_9ROSI</name>
<organism evidence="1 2">
    <name type="scientific">Salix suchowensis</name>
    <dbReference type="NCBI Taxonomy" id="1278906"/>
    <lineage>
        <taxon>Eukaryota</taxon>
        <taxon>Viridiplantae</taxon>
        <taxon>Streptophyta</taxon>
        <taxon>Embryophyta</taxon>
        <taxon>Tracheophyta</taxon>
        <taxon>Spermatophyta</taxon>
        <taxon>Magnoliopsida</taxon>
        <taxon>eudicotyledons</taxon>
        <taxon>Gunneridae</taxon>
        <taxon>Pentapetalae</taxon>
        <taxon>rosids</taxon>
        <taxon>fabids</taxon>
        <taxon>Malpighiales</taxon>
        <taxon>Salicaceae</taxon>
        <taxon>Saliceae</taxon>
        <taxon>Salix</taxon>
    </lineage>
</organism>
<gene>
    <name evidence="1" type="ORF">OIU77_008124</name>
</gene>
<dbReference type="EMBL" id="JAPFFI010000020">
    <property type="protein sequence ID" value="KAJ6340301.1"/>
    <property type="molecule type" value="Genomic_DNA"/>
</dbReference>
<reference evidence="1" key="1">
    <citation type="submission" date="2022-10" db="EMBL/GenBank/DDBJ databases">
        <authorList>
            <person name="Hyden B.L."/>
            <person name="Feng K."/>
            <person name="Yates T."/>
            <person name="Jawdy S."/>
            <person name="Smart L.B."/>
            <person name="Muchero W."/>
        </authorList>
    </citation>
    <scope>NUCLEOTIDE SEQUENCE</scope>
    <source>
        <tissue evidence="1">Shoot tip</tissue>
    </source>
</reference>
<evidence type="ECO:0000313" key="1">
    <source>
        <dbReference type="EMBL" id="KAJ6340302.1"/>
    </source>
</evidence>